<evidence type="ECO:0000259" key="2">
    <source>
        <dbReference type="Pfam" id="PF20882"/>
    </source>
</evidence>
<organism evidence="3 4">
    <name type="scientific">Scheffersomyces stipitis (strain ATCC 58785 / CBS 6054 / NBRC 10063 / NRRL Y-11545)</name>
    <name type="common">Yeast</name>
    <name type="synonym">Pichia stipitis</name>
    <dbReference type="NCBI Taxonomy" id="322104"/>
    <lineage>
        <taxon>Eukaryota</taxon>
        <taxon>Fungi</taxon>
        <taxon>Dikarya</taxon>
        <taxon>Ascomycota</taxon>
        <taxon>Saccharomycotina</taxon>
        <taxon>Pichiomycetes</taxon>
        <taxon>Debaryomycetaceae</taxon>
        <taxon>Scheffersomyces</taxon>
    </lineage>
</organism>
<dbReference type="eggNOG" id="ENOG502SYMX">
    <property type="taxonomic scope" value="Eukaryota"/>
</dbReference>
<accession>A3LPA9</accession>
<feature type="domain" description="Kinetochore protein Sos7 coiled-coil" evidence="2">
    <location>
        <begin position="54"/>
        <end position="128"/>
    </location>
</feature>
<dbReference type="InParanoid" id="A3LPA9"/>
<dbReference type="HOGENOM" id="CLU_792525_0_0_1"/>
<sequence>MSLEVNSAKLEEEINGIVNSASYSILNAQKDFDASSLKLSNPQNIHEEIVYQKEIFSKLKFLYLEQETRDKFLRKVSEVSAEEIDGADLEKAEDAAVVSKKNLHDLKARMYQQIEVLDTVATDNTRLYDTYTRKVEVANELVAEIRGLEADLDELMKDSVFENPQIVAKIASDHGNSVEDVDQLVRRNETELEEHSSELQRLIDDIESKKLLNVKQLQHIHSSKSKLEELKSLVSNQENPVVNPADDKLQNYAKWCHEMNGIIIRFTNIKSLKLRLAQDSNFVLSMKHKDEEVQIVYDELFHVVDVTGIVDTDKVEQFKRITNSHSTISEETFLTETVKFLNSTILQKSS</sequence>
<dbReference type="GO" id="GO:0000776">
    <property type="term" value="C:kinetochore"/>
    <property type="evidence" value="ECO:0007669"/>
    <property type="project" value="InterPro"/>
</dbReference>
<dbReference type="KEGG" id="pic:PICST_66966"/>
<dbReference type="OMA" id="NQTIMEY"/>
<dbReference type="GO" id="GO:0034501">
    <property type="term" value="P:protein localization to kinetochore"/>
    <property type="evidence" value="ECO:0007669"/>
    <property type="project" value="InterPro"/>
</dbReference>
<proteinExistence type="predicted"/>
<dbReference type="EMBL" id="CP000496">
    <property type="protein sequence ID" value="ABN64466.2"/>
    <property type="molecule type" value="Genomic_DNA"/>
</dbReference>
<dbReference type="InterPro" id="IPR048781">
    <property type="entry name" value="Sos7_CC"/>
</dbReference>
<evidence type="ECO:0000256" key="1">
    <source>
        <dbReference type="SAM" id="Coils"/>
    </source>
</evidence>
<protein>
    <recommendedName>
        <fullName evidence="2">Kinetochore protein Sos7 coiled-coil domain-containing protein</fullName>
    </recommendedName>
</protein>
<evidence type="ECO:0000313" key="4">
    <source>
        <dbReference type="Proteomes" id="UP000002258"/>
    </source>
</evidence>
<dbReference type="Proteomes" id="UP000002258">
    <property type="component" value="Chromosome 2"/>
</dbReference>
<dbReference type="GO" id="GO:0051315">
    <property type="term" value="P:attachment of mitotic spindle microtubules to kinetochore"/>
    <property type="evidence" value="ECO:0007669"/>
    <property type="project" value="TreeGrafter"/>
</dbReference>
<gene>
    <name evidence="3" type="ORF">PICST_66966</name>
</gene>
<name>A3LPA9_PICST</name>
<reference evidence="3 4" key="1">
    <citation type="journal article" date="2007" name="Nat. Biotechnol.">
        <title>Genome sequence of the lignocellulose-bioconverting and xylose-fermenting yeast Pichia stipitis.</title>
        <authorList>
            <person name="Jeffries T.W."/>
            <person name="Grigoriev I.V."/>
            <person name="Grimwood J."/>
            <person name="Laplaza J.M."/>
            <person name="Aerts A."/>
            <person name="Salamov A."/>
            <person name="Schmutz J."/>
            <person name="Lindquist E."/>
            <person name="Dehal P."/>
            <person name="Shapiro H."/>
            <person name="Jin Y.S."/>
            <person name="Passoth V."/>
            <person name="Richardson P.M."/>
        </authorList>
    </citation>
    <scope>NUCLEOTIDE SEQUENCE [LARGE SCALE GENOMIC DNA]</scope>
    <source>
        <strain evidence="4">ATCC 58785 / CBS 6054 / NBRC 10063 / NRRL Y-11545</strain>
    </source>
</reference>
<dbReference type="AlphaFoldDB" id="A3LPA9"/>
<keyword evidence="4" id="KW-1185">Reference proteome</keyword>
<dbReference type="InterPro" id="IPR037475">
    <property type="entry name" value="Sos7"/>
</dbReference>
<keyword evidence="1" id="KW-0175">Coiled coil</keyword>
<feature type="coiled-coil region" evidence="1">
    <location>
        <begin position="138"/>
        <end position="212"/>
    </location>
</feature>
<dbReference type="PANTHER" id="PTHR37329:SF1">
    <property type="entry name" value="KINETOCHORE PROTEIN SOS7"/>
    <property type="match status" value="1"/>
</dbReference>
<dbReference type="GeneID" id="4837277"/>
<dbReference type="PANTHER" id="PTHR37329">
    <property type="entry name" value="KINETOCHORE PROTEIN SOS7"/>
    <property type="match status" value="1"/>
</dbReference>
<dbReference type="STRING" id="322104.A3LPA9"/>
<dbReference type="Pfam" id="PF20882">
    <property type="entry name" value="Sos7"/>
    <property type="match status" value="1"/>
</dbReference>
<dbReference type="OrthoDB" id="18959at2759"/>
<evidence type="ECO:0000313" key="3">
    <source>
        <dbReference type="EMBL" id="ABN64466.2"/>
    </source>
</evidence>
<dbReference type="RefSeq" id="XP_001382495.2">
    <property type="nucleotide sequence ID" value="XM_001382458.1"/>
</dbReference>